<dbReference type="InterPro" id="IPR002347">
    <property type="entry name" value="SDR_fam"/>
</dbReference>
<dbReference type="PRINTS" id="PR00081">
    <property type="entry name" value="GDHRDH"/>
</dbReference>
<dbReference type="Pfam" id="PF13561">
    <property type="entry name" value="adh_short_C2"/>
    <property type="match status" value="1"/>
</dbReference>
<dbReference type="SUPFAM" id="SSF51735">
    <property type="entry name" value="NAD(P)-binding Rossmann-fold domains"/>
    <property type="match status" value="1"/>
</dbReference>
<accession>A0ABY8IWR7</accession>
<keyword evidence="5" id="KW-1185">Reference proteome</keyword>
<proteinExistence type="inferred from homology"/>
<dbReference type="InterPro" id="IPR052178">
    <property type="entry name" value="Sec_Metab_Biosynth_SDR"/>
</dbReference>
<dbReference type="PANTHER" id="PTHR43618:SF8">
    <property type="entry name" value="7ALPHA-HYDROXYSTEROID DEHYDROGENASE"/>
    <property type="match status" value="1"/>
</dbReference>
<sequence length="182" mass="19834">MQLENKVAIITGGAGGIGKGIAKAMLKEGAKVVIVDINKDAGQSTMKDLTKFGKTHFILKDISIAEHSTEIIQETIDTFGKLDILINNAHASRQKPFQNTLRDDFDLSFNTGFYPTVNLMQAEEWKQKHPEQYQSMISGIPLGRMGDPEQDIGKAAVFLSSANSSYITGQTIMVDGGTVKLT</sequence>
<dbReference type="InterPro" id="IPR036291">
    <property type="entry name" value="NAD(P)-bd_dom_sf"/>
</dbReference>
<dbReference type="Pfam" id="PF00106">
    <property type="entry name" value="adh_short"/>
    <property type="match status" value="1"/>
</dbReference>
<reference evidence="4 5" key="1">
    <citation type="submission" date="2023-04" db="EMBL/GenBank/DDBJ databases">
        <title>Genome sequence of Halobacillus naozhouensis KACC 21980.</title>
        <authorList>
            <person name="Kim S."/>
            <person name="Heo J."/>
            <person name="Kwon S.-W."/>
        </authorList>
    </citation>
    <scope>NUCLEOTIDE SEQUENCE [LARGE SCALE GENOMIC DNA]</scope>
    <source>
        <strain evidence="4 5">KCTC 13234</strain>
    </source>
</reference>
<dbReference type="EMBL" id="CP121671">
    <property type="protein sequence ID" value="WFT74668.1"/>
    <property type="molecule type" value="Genomic_DNA"/>
</dbReference>
<keyword evidence="2" id="KW-0521">NADP</keyword>
<evidence type="ECO:0000256" key="2">
    <source>
        <dbReference type="ARBA" id="ARBA00022857"/>
    </source>
</evidence>
<name>A0ABY8IWR7_9BACI</name>
<protein>
    <submittedName>
        <fullName evidence="4">SDR family oxidoreductase</fullName>
    </submittedName>
</protein>
<gene>
    <name evidence="4" type="ORF">P9989_20340</name>
</gene>
<keyword evidence="3" id="KW-0560">Oxidoreductase</keyword>
<dbReference type="RefSeq" id="WP_283076664.1">
    <property type="nucleotide sequence ID" value="NZ_CP121671.1"/>
</dbReference>
<evidence type="ECO:0000256" key="1">
    <source>
        <dbReference type="ARBA" id="ARBA00006484"/>
    </source>
</evidence>
<dbReference type="Proteomes" id="UP001221597">
    <property type="component" value="Chromosome"/>
</dbReference>
<organism evidence="4 5">
    <name type="scientific">Halobacillus naozhouensis</name>
    <dbReference type="NCBI Taxonomy" id="554880"/>
    <lineage>
        <taxon>Bacteria</taxon>
        <taxon>Bacillati</taxon>
        <taxon>Bacillota</taxon>
        <taxon>Bacilli</taxon>
        <taxon>Bacillales</taxon>
        <taxon>Bacillaceae</taxon>
        <taxon>Halobacillus</taxon>
    </lineage>
</organism>
<evidence type="ECO:0000313" key="5">
    <source>
        <dbReference type="Proteomes" id="UP001221597"/>
    </source>
</evidence>
<evidence type="ECO:0000256" key="3">
    <source>
        <dbReference type="ARBA" id="ARBA00023002"/>
    </source>
</evidence>
<evidence type="ECO:0000313" key="4">
    <source>
        <dbReference type="EMBL" id="WFT74668.1"/>
    </source>
</evidence>
<dbReference type="Gene3D" id="3.40.50.720">
    <property type="entry name" value="NAD(P)-binding Rossmann-like Domain"/>
    <property type="match status" value="2"/>
</dbReference>
<comment type="similarity">
    <text evidence="1">Belongs to the short-chain dehydrogenases/reductases (SDR) family.</text>
</comment>
<dbReference type="PANTHER" id="PTHR43618">
    <property type="entry name" value="7-ALPHA-HYDROXYSTEROID DEHYDROGENASE"/>
    <property type="match status" value="1"/>
</dbReference>